<reference evidence="11" key="1">
    <citation type="journal article" date="2012" name="Appl. Microbiol. Biotechnol.">
        <title>The complete genome sequence of Pantoea ananatis AJ13355, an organism with great biotechnological potential.</title>
        <authorList>
            <person name="Hara Y."/>
            <person name="Kadotani N."/>
            <person name="Izui H."/>
            <person name="Katashkina J.I."/>
            <person name="Kuvaeva T.M."/>
            <person name="Andreeva I.G."/>
            <person name="Golubeva L.I."/>
            <person name="Malko D.B."/>
            <person name="Makeev V.J."/>
            <person name="Mashko S.V."/>
            <person name="Kozlov Y.I."/>
        </authorList>
    </citation>
    <scope>NUCLEOTIDE SEQUENCE [LARGE SCALE GENOMIC DNA]</scope>
    <source>
        <strain evidence="11">AJ13355</strain>
    </source>
</reference>
<evidence type="ECO:0000256" key="5">
    <source>
        <dbReference type="ARBA" id="ARBA00022692"/>
    </source>
</evidence>
<dbReference type="Pfam" id="PF00528">
    <property type="entry name" value="BPD_transp_1"/>
    <property type="match status" value="1"/>
</dbReference>
<dbReference type="eggNOG" id="COG1177">
    <property type="taxonomic scope" value="Bacteria"/>
</dbReference>
<dbReference type="SUPFAM" id="SSF161098">
    <property type="entry name" value="MetI-like"/>
    <property type="match status" value="1"/>
</dbReference>
<evidence type="ECO:0000256" key="4">
    <source>
        <dbReference type="ARBA" id="ARBA00022519"/>
    </source>
</evidence>
<dbReference type="GO" id="GO:0055085">
    <property type="term" value="P:transmembrane transport"/>
    <property type="evidence" value="ECO:0007669"/>
    <property type="project" value="InterPro"/>
</dbReference>
<dbReference type="Proteomes" id="UP000006690">
    <property type="component" value="Chromosome"/>
</dbReference>
<evidence type="ECO:0000256" key="7">
    <source>
        <dbReference type="ARBA" id="ARBA00023136"/>
    </source>
</evidence>
<evidence type="ECO:0000256" key="2">
    <source>
        <dbReference type="ARBA" id="ARBA00022448"/>
    </source>
</evidence>
<dbReference type="PROSITE" id="PS50928">
    <property type="entry name" value="ABC_TM1"/>
    <property type="match status" value="1"/>
</dbReference>
<keyword evidence="3" id="KW-1003">Cell membrane</keyword>
<proteinExistence type="inferred from homology"/>
<accession>A0A0H3KY93</accession>
<dbReference type="PATRIC" id="fig|932677.3.peg.2258"/>
<keyword evidence="4" id="KW-0997">Cell inner membrane</keyword>
<evidence type="ECO:0000313" key="11">
    <source>
        <dbReference type="Proteomes" id="UP000006690"/>
    </source>
</evidence>
<feature type="transmembrane region" description="Helical" evidence="8">
    <location>
        <begin position="35"/>
        <end position="60"/>
    </location>
</feature>
<keyword evidence="5 8" id="KW-0812">Transmembrane</keyword>
<gene>
    <name evidence="10" type="primary">potC</name>
    <name evidence="10" type="ordered locus">PAJ_1938</name>
</gene>
<evidence type="ECO:0000313" key="10">
    <source>
        <dbReference type="EMBL" id="BAK12018.1"/>
    </source>
</evidence>
<dbReference type="InterPro" id="IPR000515">
    <property type="entry name" value="MetI-like"/>
</dbReference>
<protein>
    <submittedName>
        <fullName evidence="10">Spermidine/putrescine transport system permease protein PotC</fullName>
    </submittedName>
</protein>
<dbReference type="PANTHER" id="PTHR43357">
    <property type="entry name" value="INNER MEMBRANE ABC TRANSPORTER PERMEASE PROTEIN YDCV"/>
    <property type="match status" value="1"/>
</dbReference>
<dbReference type="HOGENOM" id="CLU_016047_3_1_6"/>
<dbReference type="AlphaFoldDB" id="A0A0H3KY93"/>
<keyword evidence="2 8" id="KW-0813">Transport</keyword>
<evidence type="ECO:0000256" key="1">
    <source>
        <dbReference type="ARBA" id="ARBA00004429"/>
    </source>
</evidence>
<dbReference type="EMBL" id="AP012032">
    <property type="protein sequence ID" value="BAK12018.1"/>
    <property type="molecule type" value="Genomic_DNA"/>
</dbReference>
<feature type="transmembrane region" description="Helical" evidence="8">
    <location>
        <begin position="87"/>
        <end position="114"/>
    </location>
</feature>
<evidence type="ECO:0000256" key="3">
    <source>
        <dbReference type="ARBA" id="ARBA00022475"/>
    </source>
</evidence>
<feature type="transmembrane region" description="Helical" evidence="8">
    <location>
        <begin position="261"/>
        <end position="282"/>
    </location>
</feature>
<dbReference type="KEGG" id="paj:PAJ_1938"/>
<comment type="subcellular location">
    <subcellularLocation>
        <location evidence="1">Cell inner membrane</location>
        <topology evidence="1">Multi-pass membrane protein</topology>
    </subcellularLocation>
    <subcellularLocation>
        <location evidence="8">Cell membrane</location>
        <topology evidence="8">Multi-pass membrane protein</topology>
    </subcellularLocation>
</comment>
<feature type="transmembrane region" description="Helical" evidence="8">
    <location>
        <begin position="203"/>
        <end position="225"/>
    </location>
</feature>
<dbReference type="CDD" id="cd06261">
    <property type="entry name" value="TM_PBP2"/>
    <property type="match status" value="1"/>
</dbReference>
<evidence type="ECO:0000256" key="6">
    <source>
        <dbReference type="ARBA" id="ARBA00022989"/>
    </source>
</evidence>
<keyword evidence="7 8" id="KW-0472">Membrane</keyword>
<feature type="transmembrane region" description="Helical" evidence="8">
    <location>
        <begin position="126"/>
        <end position="151"/>
    </location>
</feature>
<evidence type="ECO:0000256" key="8">
    <source>
        <dbReference type="RuleBase" id="RU363032"/>
    </source>
</evidence>
<name>A0A0H3KY93_PANAA</name>
<dbReference type="GO" id="GO:0005886">
    <property type="term" value="C:plasma membrane"/>
    <property type="evidence" value="ECO:0007669"/>
    <property type="project" value="UniProtKB-SubCell"/>
</dbReference>
<dbReference type="PANTHER" id="PTHR43357:SF4">
    <property type="entry name" value="INNER MEMBRANE ABC TRANSPORTER PERMEASE PROTEIN YDCV"/>
    <property type="match status" value="1"/>
</dbReference>
<evidence type="ECO:0000259" key="9">
    <source>
        <dbReference type="PROSITE" id="PS50928"/>
    </source>
</evidence>
<feature type="domain" description="ABC transmembrane type-1" evidence="9">
    <location>
        <begin position="91"/>
        <end position="279"/>
    </location>
</feature>
<dbReference type="InterPro" id="IPR035906">
    <property type="entry name" value="MetI-like_sf"/>
</dbReference>
<comment type="similarity">
    <text evidence="8">Belongs to the binding-protein-dependent transport system permease family.</text>
</comment>
<sequence>MWCIHVSPGRHPRRQYVKEQMMKQQGSTLLRVWRYLFNFYGAAALLFLIVPVLVIVPLSFNESSFLSYPLSGFSLRWYEAFFHSKEWIGALMNSLLVAPLATLLASVLGVLAAMGLVRGEFRGKGLVMAIIISPMVAPVVIIAVGMFFFFAKLSLLNSYLGLVLAHALLGVPFVVITVVAVLKSYDTNLTRAAASLGASPLLAFRKVTLPLIAPGVFSGALFAFATSFDEVVVTLFLASPTQRTLPIQMFAGIRENLDPTIAAAATIMIAASLLLLIVMEVLRRRGEKMRQPQPV</sequence>
<organism evidence="10 11">
    <name type="scientific">Pantoea ananatis (strain AJ13355)</name>
    <dbReference type="NCBI Taxonomy" id="932677"/>
    <lineage>
        <taxon>Bacteria</taxon>
        <taxon>Pseudomonadati</taxon>
        <taxon>Pseudomonadota</taxon>
        <taxon>Gammaproteobacteria</taxon>
        <taxon>Enterobacterales</taxon>
        <taxon>Erwiniaceae</taxon>
        <taxon>Pantoea</taxon>
    </lineage>
</organism>
<feature type="transmembrane region" description="Helical" evidence="8">
    <location>
        <begin position="163"/>
        <end position="182"/>
    </location>
</feature>
<keyword evidence="6 8" id="KW-1133">Transmembrane helix</keyword>
<dbReference type="Gene3D" id="1.10.3720.10">
    <property type="entry name" value="MetI-like"/>
    <property type="match status" value="1"/>
</dbReference>